<evidence type="ECO:0000256" key="1">
    <source>
        <dbReference type="ARBA" id="ARBA00022723"/>
    </source>
</evidence>
<dbReference type="GO" id="GO:0016042">
    <property type="term" value="P:lipid catabolic process"/>
    <property type="evidence" value="ECO:0007669"/>
    <property type="project" value="UniProtKB-UniRule"/>
</dbReference>
<dbReference type="Pfam" id="PF01734">
    <property type="entry name" value="Patatin"/>
    <property type="match status" value="1"/>
</dbReference>
<gene>
    <name evidence="10" type="ORF">AOQ84DRAFT_377869</name>
</gene>
<keyword evidence="6 7" id="KW-0443">Lipid metabolism</keyword>
<feature type="short sequence motif" description="DGA/G" evidence="7">
    <location>
        <begin position="295"/>
        <end position="297"/>
    </location>
</feature>
<evidence type="ECO:0000256" key="2">
    <source>
        <dbReference type="ARBA" id="ARBA00022771"/>
    </source>
</evidence>
<evidence type="ECO:0000259" key="9">
    <source>
        <dbReference type="PROSITE" id="PS51635"/>
    </source>
</evidence>
<dbReference type="InterPro" id="IPR016035">
    <property type="entry name" value="Acyl_Trfase/lysoPLipase"/>
</dbReference>
<evidence type="ECO:0000256" key="5">
    <source>
        <dbReference type="ARBA" id="ARBA00022963"/>
    </source>
</evidence>
<dbReference type="PANTHER" id="PTHR24185:SF1">
    <property type="entry name" value="CALCIUM-INDEPENDENT PHOSPHOLIPASE A2-GAMMA"/>
    <property type="match status" value="1"/>
</dbReference>
<keyword evidence="5 7" id="KW-0442">Lipid degradation</keyword>
<dbReference type="GO" id="GO:0046486">
    <property type="term" value="P:glycerolipid metabolic process"/>
    <property type="evidence" value="ECO:0007669"/>
    <property type="project" value="UniProtKB-ARBA"/>
</dbReference>
<proteinExistence type="predicted"/>
<evidence type="ECO:0000256" key="3">
    <source>
        <dbReference type="ARBA" id="ARBA00022801"/>
    </source>
</evidence>
<dbReference type="Gene3D" id="3.40.1090.10">
    <property type="entry name" value="Cytosolic phospholipase A2 catalytic domain"/>
    <property type="match status" value="1"/>
</dbReference>
<dbReference type="GO" id="GO:0008270">
    <property type="term" value="F:zinc ion binding"/>
    <property type="evidence" value="ECO:0007669"/>
    <property type="project" value="UniProtKB-KW"/>
</dbReference>
<name>A0A8E2EZ59_9PEZI</name>
<dbReference type="GO" id="GO:0047499">
    <property type="term" value="F:calcium-independent phospholipase A2 activity"/>
    <property type="evidence" value="ECO:0007669"/>
    <property type="project" value="TreeGrafter"/>
</dbReference>
<dbReference type="Proteomes" id="UP000250140">
    <property type="component" value="Unassembled WGS sequence"/>
</dbReference>
<dbReference type="OrthoDB" id="194358at2759"/>
<dbReference type="CDD" id="cd07199">
    <property type="entry name" value="Pat17_PNPLA8_PNPLA9_like"/>
    <property type="match status" value="1"/>
</dbReference>
<evidence type="ECO:0000256" key="4">
    <source>
        <dbReference type="ARBA" id="ARBA00022833"/>
    </source>
</evidence>
<dbReference type="AlphaFoldDB" id="A0A8E2EZ59"/>
<accession>A0A8E2EZ59</accession>
<reference evidence="10 11" key="1">
    <citation type="journal article" date="2016" name="Nat. Commun.">
        <title>Ectomycorrhizal ecology is imprinted in the genome of the dominant symbiotic fungus Cenococcum geophilum.</title>
        <authorList>
            <consortium name="DOE Joint Genome Institute"/>
            <person name="Peter M."/>
            <person name="Kohler A."/>
            <person name="Ohm R.A."/>
            <person name="Kuo A."/>
            <person name="Krutzmann J."/>
            <person name="Morin E."/>
            <person name="Arend M."/>
            <person name="Barry K.W."/>
            <person name="Binder M."/>
            <person name="Choi C."/>
            <person name="Clum A."/>
            <person name="Copeland A."/>
            <person name="Grisel N."/>
            <person name="Haridas S."/>
            <person name="Kipfer T."/>
            <person name="LaButti K."/>
            <person name="Lindquist E."/>
            <person name="Lipzen A."/>
            <person name="Maire R."/>
            <person name="Meier B."/>
            <person name="Mihaltcheva S."/>
            <person name="Molinier V."/>
            <person name="Murat C."/>
            <person name="Poggeler S."/>
            <person name="Quandt C.A."/>
            <person name="Sperisen C."/>
            <person name="Tritt A."/>
            <person name="Tisserant E."/>
            <person name="Crous P.W."/>
            <person name="Henrissat B."/>
            <person name="Nehls U."/>
            <person name="Egli S."/>
            <person name="Spatafora J.W."/>
            <person name="Grigoriev I.V."/>
            <person name="Martin F.M."/>
        </authorList>
    </citation>
    <scope>NUCLEOTIDE SEQUENCE [LARGE SCALE GENOMIC DNA]</scope>
    <source>
        <strain evidence="10 11">CBS 207.34</strain>
    </source>
</reference>
<keyword evidence="2" id="KW-0863">Zinc-finger</keyword>
<keyword evidence="4" id="KW-0862">Zinc</keyword>
<evidence type="ECO:0000256" key="8">
    <source>
        <dbReference type="SAM" id="MobiDB-lite"/>
    </source>
</evidence>
<evidence type="ECO:0000256" key="7">
    <source>
        <dbReference type="PROSITE-ProRule" id="PRU01161"/>
    </source>
</evidence>
<dbReference type="EMBL" id="KV749910">
    <property type="protein sequence ID" value="OCL07226.1"/>
    <property type="molecule type" value="Genomic_DNA"/>
</dbReference>
<feature type="short sequence motif" description="GXGXXG" evidence="7">
    <location>
        <begin position="127"/>
        <end position="132"/>
    </location>
</feature>
<feature type="active site" description="Nucleophile" evidence="7">
    <location>
        <position position="163"/>
    </location>
</feature>
<dbReference type="PANTHER" id="PTHR24185">
    <property type="entry name" value="CALCIUM-INDEPENDENT PHOSPHOLIPASE A2-GAMMA"/>
    <property type="match status" value="1"/>
</dbReference>
<organism evidence="10 11">
    <name type="scientific">Glonium stellatum</name>
    <dbReference type="NCBI Taxonomy" id="574774"/>
    <lineage>
        <taxon>Eukaryota</taxon>
        <taxon>Fungi</taxon>
        <taxon>Dikarya</taxon>
        <taxon>Ascomycota</taxon>
        <taxon>Pezizomycotina</taxon>
        <taxon>Dothideomycetes</taxon>
        <taxon>Pleosporomycetidae</taxon>
        <taxon>Gloniales</taxon>
        <taxon>Gloniaceae</taxon>
        <taxon>Glonium</taxon>
    </lineage>
</organism>
<evidence type="ECO:0000256" key="6">
    <source>
        <dbReference type="ARBA" id="ARBA00023098"/>
    </source>
</evidence>
<dbReference type="GO" id="GO:0019369">
    <property type="term" value="P:arachidonate metabolic process"/>
    <property type="evidence" value="ECO:0007669"/>
    <property type="project" value="TreeGrafter"/>
</dbReference>
<feature type="compositionally biased region" description="Polar residues" evidence="8">
    <location>
        <begin position="662"/>
        <end position="680"/>
    </location>
</feature>
<feature type="compositionally biased region" description="Acidic residues" evidence="8">
    <location>
        <begin position="744"/>
        <end position="757"/>
    </location>
</feature>
<dbReference type="GO" id="GO:0016020">
    <property type="term" value="C:membrane"/>
    <property type="evidence" value="ECO:0007669"/>
    <property type="project" value="TreeGrafter"/>
</dbReference>
<feature type="region of interest" description="Disordered" evidence="8">
    <location>
        <begin position="719"/>
        <end position="757"/>
    </location>
</feature>
<evidence type="ECO:0000313" key="11">
    <source>
        <dbReference type="Proteomes" id="UP000250140"/>
    </source>
</evidence>
<feature type="compositionally biased region" description="Polar residues" evidence="8">
    <location>
        <begin position="719"/>
        <end position="728"/>
    </location>
</feature>
<dbReference type="PROSITE" id="PS51635">
    <property type="entry name" value="PNPLA"/>
    <property type="match status" value="1"/>
</dbReference>
<protein>
    <submittedName>
        <fullName evidence="10">FabD/lysophospholipase-like protein</fullName>
    </submittedName>
</protein>
<keyword evidence="3 7" id="KW-0378">Hydrolase</keyword>
<evidence type="ECO:0000313" key="10">
    <source>
        <dbReference type="EMBL" id="OCL07226.1"/>
    </source>
</evidence>
<keyword evidence="1" id="KW-0479">Metal-binding</keyword>
<feature type="domain" description="PNPLA" evidence="9">
    <location>
        <begin position="123"/>
        <end position="308"/>
    </location>
</feature>
<dbReference type="SUPFAM" id="SSF52151">
    <property type="entry name" value="FabD/lysophospholipase-like"/>
    <property type="match status" value="1"/>
</dbReference>
<dbReference type="InterPro" id="IPR002641">
    <property type="entry name" value="PNPLA_dom"/>
</dbReference>
<dbReference type="InterPro" id="IPR017907">
    <property type="entry name" value="Znf_RING_CS"/>
</dbReference>
<keyword evidence="11" id="KW-1185">Reference proteome</keyword>
<dbReference type="PROSITE" id="PS00518">
    <property type="entry name" value="ZF_RING_1"/>
    <property type="match status" value="1"/>
</dbReference>
<feature type="region of interest" description="Disordered" evidence="8">
    <location>
        <begin position="647"/>
        <end position="692"/>
    </location>
</feature>
<feature type="short sequence motif" description="GXSXG" evidence="7">
    <location>
        <begin position="161"/>
        <end position="165"/>
    </location>
</feature>
<feature type="active site" description="Proton acceptor" evidence="7">
    <location>
        <position position="295"/>
    </location>
</feature>
<sequence>MLSTSEELDVYVQAGFDHFTRRLDEPFNFVEVAIRNNPIPDDFASHIVQLAILMLPNFPKNALPQYSLPCGHVICLQCVKLYGQDHEGGILAFDACPLHPDDVLSSIPWPIRLKPESAGVRILSLDGGGMRGIVELETLKAIQDPLGGKTPISKPFDLIVGTSTGGIIALALGVKNWSVDECITRFVNLCDQAFTPRELHKIPGMKKVTMIGRGSIYKTRPFHTVLQDQFGDDISFGGRQEGHSRNLTKVAVTLTDESGQKAIILGGTVLAVNTIDPPSYFKPFYHEAAGRSYLDGALYNNNPVRVAHREISVLWPDVSSKAPDIFLSIGTGQSKEELEHEIAAAPENKESHRKFREKLRTRIRAGRLRQMLKVMLRRIDSILNAETAWNEFCDNISLSSTKNENKARYIRLNPDLGHDVPSLDDKKRLTILQDGTENILGLPAIRKNIDDIANRLIASLFYYEKKTRPMHNKDSSISCLGVIRCRLVESPKEESNYIRALGEFFRQQTSLPPYFEIKEDESPEETRKIEITAFAIDQMINTATFSVDDCNLRAPESQSSVTISLWLRGNQAEARAYPISGFPRTAMMEEFGRDQEPFGMRRWKSMPSVGASLDRGSAHQLRYSLDSTQLTQPSTGTLDLTSQAGNEEFQPVSPEPLHESYHQQNPSDSCTPATQTTKIESPSLGRSLPLPRVAATVPHDKAPRIDSFNSRRELGLAIDSSSDYQTESGQDKVAAWEYPNSPLEDVEDSPGEEEIND</sequence>